<gene>
    <name evidence="1" type="ORF">FORC53_4570</name>
</gene>
<organism evidence="1 2">
    <name type="scientific">Vibrio vulnificus</name>
    <dbReference type="NCBI Taxonomy" id="672"/>
    <lineage>
        <taxon>Bacteria</taxon>
        <taxon>Pseudomonadati</taxon>
        <taxon>Pseudomonadota</taxon>
        <taxon>Gammaproteobacteria</taxon>
        <taxon>Vibrionales</taxon>
        <taxon>Vibrionaceae</taxon>
        <taxon>Vibrio</taxon>
    </lineage>
</organism>
<protein>
    <submittedName>
        <fullName evidence="1">Uncharacterized protein</fullName>
    </submittedName>
</protein>
<proteinExistence type="predicted"/>
<evidence type="ECO:0000313" key="2">
    <source>
        <dbReference type="Proteomes" id="UP000263418"/>
    </source>
</evidence>
<evidence type="ECO:0000313" key="1">
    <source>
        <dbReference type="EMBL" id="AXX62909.1"/>
    </source>
</evidence>
<sequence>MTLTEIKAAIQAGKKVFWKNEGYIVQKDLNGNFHIICLSNNNSIALTWDDGITLNGNEEDFFFNEKPNYVFDDMEATFTKAENAFKITSLGFKVHVKGFMPNKINVFNGIIDDNGYMTDLKVNLTGSDNGLSTPMLEAQELNQILLDSINATFSLVDKINKNKMQLTPESLKHLGDFDITVTEKQI</sequence>
<dbReference type="EMBL" id="CP019292">
    <property type="protein sequence ID" value="AXX62909.1"/>
    <property type="molecule type" value="Genomic_DNA"/>
</dbReference>
<dbReference type="AlphaFoldDB" id="A0AAN1PTY8"/>
<dbReference type="Proteomes" id="UP000263418">
    <property type="component" value="Chromosome 3"/>
</dbReference>
<accession>A0AAN1PTY8</accession>
<dbReference type="RefSeq" id="WP_118894482.1">
    <property type="nucleotide sequence ID" value="NZ_CP019292.1"/>
</dbReference>
<name>A0AAN1PTY8_VIBVL</name>
<reference evidence="1 2" key="1">
    <citation type="submission" date="2017-03" db="EMBL/GenBank/DDBJ databases">
        <title>Complete Genome Sequence of Vibrio vulnificus FORC_053.</title>
        <authorList>
            <consortium name="Food-borne Pathogen Omics Research Center"/>
            <person name="Chung H.Y."/>
            <person name="Na E.J."/>
            <person name="Song J.S."/>
            <person name="Kim H."/>
            <person name="Lee J.-H."/>
            <person name="Ryu S."/>
            <person name="Choi S.H."/>
        </authorList>
    </citation>
    <scope>NUCLEOTIDE SEQUENCE [LARGE SCALE GENOMIC DNA]</scope>
    <source>
        <strain evidence="1 2">FORC_053</strain>
    </source>
</reference>